<proteinExistence type="predicted"/>
<feature type="compositionally biased region" description="Polar residues" evidence="1">
    <location>
        <begin position="29"/>
        <end position="42"/>
    </location>
</feature>
<dbReference type="EMBL" id="ML996579">
    <property type="protein sequence ID" value="KAF2754795.1"/>
    <property type="molecule type" value="Genomic_DNA"/>
</dbReference>
<dbReference type="GeneID" id="54480222"/>
<name>A0A6A6VX90_9PEZI</name>
<evidence type="ECO:0000313" key="2">
    <source>
        <dbReference type="EMBL" id="KAF2754795.1"/>
    </source>
</evidence>
<dbReference type="RefSeq" id="XP_033597246.1">
    <property type="nucleotide sequence ID" value="XM_033739168.1"/>
</dbReference>
<evidence type="ECO:0000256" key="1">
    <source>
        <dbReference type="SAM" id="MobiDB-lite"/>
    </source>
</evidence>
<organism evidence="2 3">
    <name type="scientific">Pseudovirgaria hyperparasitica</name>
    <dbReference type="NCBI Taxonomy" id="470096"/>
    <lineage>
        <taxon>Eukaryota</taxon>
        <taxon>Fungi</taxon>
        <taxon>Dikarya</taxon>
        <taxon>Ascomycota</taxon>
        <taxon>Pezizomycotina</taxon>
        <taxon>Dothideomycetes</taxon>
        <taxon>Dothideomycetes incertae sedis</taxon>
        <taxon>Acrospermales</taxon>
        <taxon>Acrospermaceae</taxon>
        <taxon>Pseudovirgaria</taxon>
    </lineage>
</organism>
<accession>A0A6A6VX90</accession>
<gene>
    <name evidence="2" type="ORF">EJ05DRAFT_133442</name>
</gene>
<protein>
    <submittedName>
        <fullName evidence="2">Uncharacterized protein</fullName>
    </submittedName>
</protein>
<reference evidence="2" key="1">
    <citation type="journal article" date="2020" name="Stud. Mycol.">
        <title>101 Dothideomycetes genomes: a test case for predicting lifestyles and emergence of pathogens.</title>
        <authorList>
            <person name="Haridas S."/>
            <person name="Albert R."/>
            <person name="Binder M."/>
            <person name="Bloem J."/>
            <person name="Labutti K."/>
            <person name="Salamov A."/>
            <person name="Andreopoulos B."/>
            <person name="Baker S."/>
            <person name="Barry K."/>
            <person name="Bills G."/>
            <person name="Bluhm B."/>
            <person name="Cannon C."/>
            <person name="Castanera R."/>
            <person name="Culley D."/>
            <person name="Daum C."/>
            <person name="Ezra D."/>
            <person name="Gonzalez J."/>
            <person name="Henrissat B."/>
            <person name="Kuo A."/>
            <person name="Liang C."/>
            <person name="Lipzen A."/>
            <person name="Lutzoni F."/>
            <person name="Magnuson J."/>
            <person name="Mondo S."/>
            <person name="Nolan M."/>
            <person name="Ohm R."/>
            <person name="Pangilinan J."/>
            <person name="Park H.-J."/>
            <person name="Ramirez L."/>
            <person name="Alfaro M."/>
            <person name="Sun H."/>
            <person name="Tritt A."/>
            <person name="Yoshinaga Y."/>
            <person name="Zwiers L.-H."/>
            <person name="Turgeon B."/>
            <person name="Goodwin S."/>
            <person name="Spatafora J."/>
            <person name="Crous P."/>
            <person name="Grigoriev I."/>
        </authorList>
    </citation>
    <scope>NUCLEOTIDE SEQUENCE</scope>
    <source>
        <strain evidence="2">CBS 121739</strain>
    </source>
</reference>
<dbReference type="AlphaFoldDB" id="A0A6A6VX90"/>
<dbReference type="Proteomes" id="UP000799437">
    <property type="component" value="Unassembled WGS sequence"/>
</dbReference>
<evidence type="ECO:0000313" key="3">
    <source>
        <dbReference type="Proteomes" id="UP000799437"/>
    </source>
</evidence>
<feature type="region of interest" description="Disordered" evidence="1">
    <location>
        <begin position="29"/>
        <end position="88"/>
    </location>
</feature>
<keyword evidence="3" id="KW-1185">Reference proteome</keyword>
<feature type="compositionally biased region" description="Basic and acidic residues" evidence="1">
    <location>
        <begin position="148"/>
        <end position="176"/>
    </location>
</feature>
<sequence length="192" mass="22204">MKYPPGGRTQRHTLESELPRYLHYKCRSRSTYPSAPTHNSQECEYEDGYDRRPSLRRSSKVSAGRPQNNYRRRSDPLSAHEQQQESRYMTTDSILLQQACENIQRPASEIVKFQTFAEKQVDDSARQAGDFDESSGNKQVRHNTAARRGSDSRDRRLAGNGRDSDTRYEISQERQKMVSSTRISNLLLNTSR</sequence>
<feature type="compositionally biased region" description="Polar residues" evidence="1">
    <location>
        <begin position="177"/>
        <end position="192"/>
    </location>
</feature>
<feature type="region of interest" description="Disordered" evidence="1">
    <location>
        <begin position="124"/>
        <end position="192"/>
    </location>
</feature>